<protein>
    <submittedName>
        <fullName evidence="1">Predicted protein</fullName>
    </submittedName>
</protein>
<dbReference type="HOGENOM" id="CLU_834381_0_0_1"/>
<reference evidence="2" key="1">
    <citation type="journal article" date="2011" name="Nat. Commun.">
        <title>Effector diversification within compartments of the Leptosphaeria maculans genome affected by Repeat-Induced Point mutations.</title>
        <authorList>
            <person name="Rouxel T."/>
            <person name="Grandaubert J."/>
            <person name="Hane J.K."/>
            <person name="Hoede C."/>
            <person name="van de Wouw A.P."/>
            <person name="Couloux A."/>
            <person name="Dominguez V."/>
            <person name="Anthouard V."/>
            <person name="Bally P."/>
            <person name="Bourras S."/>
            <person name="Cozijnsen A.J."/>
            <person name="Ciuffetti L.M."/>
            <person name="Degrave A."/>
            <person name="Dilmaghani A."/>
            <person name="Duret L."/>
            <person name="Fudal I."/>
            <person name="Goodwin S.B."/>
            <person name="Gout L."/>
            <person name="Glaser N."/>
            <person name="Linglin J."/>
            <person name="Kema G.H.J."/>
            <person name="Lapalu N."/>
            <person name="Lawrence C.B."/>
            <person name="May K."/>
            <person name="Meyer M."/>
            <person name="Ollivier B."/>
            <person name="Poulain J."/>
            <person name="Schoch C.L."/>
            <person name="Simon A."/>
            <person name="Spatafora J.W."/>
            <person name="Stachowiak A."/>
            <person name="Turgeon B.G."/>
            <person name="Tyler B.M."/>
            <person name="Vincent D."/>
            <person name="Weissenbach J."/>
            <person name="Amselem J."/>
            <person name="Quesneville H."/>
            <person name="Oliver R.P."/>
            <person name="Wincker P."/>
            <person name="Balesdent M.-H."/>
            <person name="Howlett B.J."/>
        </authorList>
    </citation>
    <scope>NUCLEOTIDE SEQUENCE [LARGE SCALE GENOMIC DNA]</scope>
    <source>
        <strain evidence="2">JN3 / isolate v23.1.3 / race Av1-4-5-6-7-8</strain>
    </source>
</reference>
<evidence type="ECO:0000313" key="1">
    <source>
        <dbReference type="EMBL" id="CBY02319.1"/>
    </source>
</evidence>
<dbReference type="OrthoDB" id="4790878at2759"/>
<proteinExistence type="predicted"/>
<accession>E5ACW7</accession>
<sequence length="333" mass="38175">MSEPDLDLNLDLGLDLDLDYDFNYYSDSGSEFDFDTYPQELSQNKEITVCQTSTLLNLPREVRDEILKYVLAPETGVQVVIEAKPNTQPIMDIIIKPRTLPLRPPYGSGDFEQTPFRRKTKWAANFLKPLCRQLYNESRDAIFEANETIDLVCLCQFRPSVHELKVLFGQMSGPARRNLRRVIVIGNNWQYIEGETKCADFPKYVENFRGVCEEYPHVNITIQAPCMWSLACKWLDIAIGLHCAIRGPSALSHLLWQSPDPLTIDRLDTFALLFGDGTVKVPGNMRFEFALDDYPQDYVEAELEKYEEMGLVPSPEAMLELKQAARRLYDEGI</sequence>
<name>E5ACW7_LEPMJ</name>
<evidence type="ECO:0000313" key="2">
    <source>
        <dbReference type="Proteomes" id="UP000002668"/>
    </source>
</evidence>
<dbReference type="Proteomes" id="UP000002668">
    <property type="component" value="Genome"/>
</dbReference>
<organism evidence="1 2">
    <name type="scientific">Leptosphaeria maculans (strain JN3 / isolate v23.1.3 / race Av1-4-5-6-7-8)</name>
    <name type="common">Blackleg fungus</name>
    <name type="synonym">Phoma lingam</name>
    <dbReference type="NCBI Taxonomy" id="985895"/>
    <lineage>
        <taxon>Eukaryota</taxon>
        <taxon>Fungi</taxon>
        <taxon>Dikarya</taxon>
        <taxon>Ascomycota</taxon>
        <taxon>Pezizomycotina</taxon>
        <taxon>Dothideomycetes</taxon>
        <taxon>Pleosporomycetidae</taxon>
        <taxon>Pleosporales</taxon>
        <taxon>Pleosporineae</taxon>
        <taxon>Leptosphaeriaceae</taxon>
        <taxon>Plenodomus</taxon>
        <taxon>Plenodomus lingam/Leptosphaeria maculans species complex</taxon>
    </lineage>
</organism>
<dbReference type="InParanoid" id="E5ACW7"/>
<dbReference type="GeneID" id="13289531"/>
<gene>
    <name evidence="1" type="ORF">LEMA_P011060.1</name>
</gene>
<keyword evidence="2" id="KW-1185">Reference proteome</keyword>
<dbReference type="AlphaFoldDB" id="E5ACW7"/>
<dbReference type="EMBL" id="FP929139">
    <property type="protein sequence ID" value="CBY02319.1"/>
    <property type="molecule type" value="Genomic_DNA"/>
</dbReference>
<dbReference type="VEuPathDB" id="FungiDB:LEMA_P011060.1"/>